<name>A0A1L8RHY9_9ENTE</name>
<dbReference type="InterPro" id="IPR004474">
    <property type="entry name" value="LytR_CpsA_psr"/>
</dbReference>
<protein>
    <submittedName>
        <fullName evidence="3">Transcriptional regulator</fullName>
    </submittedName>
</protein>
<comment type="caution">
    <text evidence="3">The sequence shown here is derived from an EMBL/GenBank/DDBJ whole genome shotgun (WGS) entry which is preliminary data.</text>
</comment>
<evidence type="ECO:0000313" key="3">
    <source>
        <dbReference type="EMBL" id="OJG19312.1"/>
    </source>
</evidence>
<gene>
    <name evidence="3" type="ORF">RU97_GL000883</name>
</gene>
<evidence type="ECO:0000313" key="4">
    <source>
        <dbReference type="Proteomes" id="UP000181884"/>
    </source>
</evidence>
<dbReference type="AlphaFoldDB" id="A0A1L8RHY9"/>
<comment type="similarity">
    <text evidence="1">Belongs to the LytR/CpsA/Psr (LCP) family.</text>
</comment>
<evidence type="ECO:0000256" key="1">
    <source>
        <dbReference type="ARBA" id="ARBA00006068"/>
    </source>
</evidence>
<dbReference type="EMBL" id="JXKH01000002">
    <property type="protein sequence ID" value="OJG19312.1"/>
    <property type="molecule type" value="Genomic_DNA"/>
</dbReference>
<proteinExistence type="inferred from homology"/>
<dbReference type="InterPro" id="IPR050922">
    <property type="entry name" value="LytR/CpsA/Psr_CW_biosynth"/>
</dbReference>
<dbReference type="Pfam" id="PF03816">
    <property type="entry name" value="LytR_cpsA_psr"/>
    <property type="match status" value="1"/>
</dbReference>
<dbReference type="RefSeq" id="WP_067389734.1">
    <property type="nucleotide sequence ID" value="NZ_JXKH01000002.1"/>
</dbReference>
<evidence type="ECO:0000259" key="2">
    <source>
        <dbReference type="Pfam" id="PF03816"/>
    </source>
</evidence>
<dbReference type="Proteomes" id="UP000181884">
    <property type="component" value="Unassembled WGS sequence"/>
</dbReference>
<dbReference type="Gene3D" id="3.40.630.190">
    <property type="entry name" value="LCP protein"/>
    <property type="match status" value="1"/>
</dbReference>
<sequence>MSKKKKIILSVFSVLLILVIAVCGYAAKVYFDVKNSANTMYEKVDHDNQATVKAGEPFSVLLLGIDTGDLGRTDQGRSDTMMVATVNPKKNETTLVSIARDTYTEIVGHGTEDKINHAYAFGGAAMSMASVSKLLDIPINYYVTVNLKGLQELVDAVGGIEVDNKLDFSQDDHHFAIGKLSLNGEEALAYSRMRYEDPNGDYGRQERQRQVVAAIAKKALSINSVTNYQNILKAMEGNIKTDMTWDEMQNIALNDRDSFSSIKSDQLQGDGFMQDGVSYQGISDEELARVRTELDQALDLDYVNNSSTDSSSVTE</sequence>
<feature type="domain" description="Cell envelope-related transcriptional attenuator" evidence="2">
    <location>
        <begin position="77"/>
        <end position="220"/>
    </location>
</feature>
<accession>A0A1L8RHY9</accession>
<dbReference type="PANTHER" id="PTHR33392:SF6">
    <property type="entry name" value="POLYISOPRENYL-TEICHOIC ACID--PEPTIDOGLYCAN TEICHOIC ACID TRANSFERASE TAGU"/>
    <property type="match status" value="1"/>
</dbReference>
<dbReference type="PANTHER" id="PTHR33392">
    <property type="entry name" value="POLYISOPRENYL-TEICHOIC ACID--PEPTIDOGLYCAN TEICHOIC ACID TRANSFERASE TAGU"/>
    <property type="match status" value="1"/>
</dbReference>
<keyword evidence="4" id="KW-1185">Reference proteome</keyword>
<dbReference type="NCBIfam" id="TIGR00350">
    <property type="entry name" value="lytR_cpsA_psr"/>
    <property type="match status" value="1"/>
</dbReference>
<organism evidence="3 4">
    <name type="scientific">Enterococcus canis</name>
    <dbReference type="NCBI Taxonomy" id="214095"/>
    <lineage>
        <taxon>Bacteria</taxon>
        <taxon>Bacillati</taxon>
        <taxon>Bacillota</taxon>
        <taxon>Bacilli</taxon>
        <taxon>Lactobacillales</taxon>
        <taxon>Enterococcaceae</taxon>
        <taxon>Enterococcus</taxon>
    </lineage>
</organism>
<dbReference type="STRING" id="214095.RU97_GL000883"/>
<reference evidence="3 4" key="1">
    <citation type="submission" date="2014-12" db="EMBL/GenBank/DDBJ databases">
        <title>Draft genome sequences of 29 type strains of Enterococci.</title>
        <authorList>
            <person name="Zhong Z."/>
            <person name="Sun Z."/>
            <person name="Liu W."/>
            <person name="Zhang W."/>
            <person name="Zhang H."/>
        </authorList>
    </citation>
    <scope>NUCLEOTIDE SEQUENCE [LARGE SCALE GENOMIC DNA]</scope>
    <source>
        <strain evidence="3 4">DSM 17029</strain>
    </source>
</reference>